<dbReference type="Gene3D" id="3.20.20.80">
    <property type="entry name" value="Glycosidases"/>
    <property type="match status" value="1"/>
</dbReference>
<dbReference type="RefSeq" id="XP_056067878.1">
    <property type="nucleotide sequence ID" value="XM_056218613.1"/>
</dbReference>
<dbReference type="PANTHER" id="PTHR36183">
    <property type="entry name" value="BETA-GLUCURONIDASE"/>
    <property type="match status" value="1"/>
</dbReference>
<dbReference type="Proteomes" id="UP001140513">
    <property type="component" value="Unassembled WGS sequence"/>
</dbReference>
<feature type="region of interest" description="Disordered" evidence="1">
    <location>
        <begin position="55"/>
        <end position="78"/>
    </location>
</feature>
<gene>
    <name evidence="2" type="ORF">N0V89_009866</name>
</gene>
<proteinExistence type="predicted"/>
<evidence type="ECO:0000313" key="2">
    <source>
        <dbReference type="EMBL" id="KAJ4348490.1"/>
    </source>
</evidence>
<dbReference type="InterPro" id="IPR052974">
    <property type="entry name" value="GH79_Enzymes"/>
</dbReference>
<reference evidence="2" key="1">
    <citation type="submission" date="2022-10" db="EMBL/GenBank/DDBJ databases">
        <title>Tapping the CABI collections for fungal endophytes: first genome assemblies for Collariella, Neodidymelliopsis, Ascochyta clinopodiicola, Didymella pomorum, Didymosphaeria variabile, Neocosmospora piperis and Neocucurbitaria cava.</title>
        <authorList>
            <person name="Hill R."/>
        </authorList>
    </citation>
    <scope>NUCLEOTIDE SEQUENCE</scope>
    <source>
        <strain evidence="2">IMI 356815</strain>
    </source>
</reference>
<keyword evidence="3" id="KW-1185">Reference proteome</keyword>
<dbReference type="EMBL" id="JAPEUX010000007">
    <property type="protein sequence ID" value="KAJ4348490.1"/>
    <property type="molecule type" value="Genomic_DNA"/>
</dbReference>
<comment type="caution">
    <text evidence="2">The sequence shown here is derived from an EMBL/GenBank/DDBJ whole genome shotgun (WGS) entry which is preliminary data.</text>
</comment>
<dbReference type="OrthoDB" id="2831684at2759"/>
<dbReference type="GeneID" id="80913396"/>
<dbReference type="PANTHER" id="PTHR36183:SF2">
    <property type="entry name" value="BETA-GLUCURONIDASE C-TERMINAL DOMAIN-CONTAINING PROTEIN"/>
    <property type="match status" value="1"/>
</dbReference>
<sequence>MPTADVKPISRDFAAFAFEERSFYYYFGTPNNPNAFSKNLLNAITSKTNAAPNIRVGGSSLDDAQYDPSQPDPIKIPP</sequence>
<dbReference type="AlphaFoldDB" id="A0A9W8XEJ8"/>
<organism evidence="2 3">
    <name type="scientific">Didymosphaeria variabile</name>
    <dbReference type="NCBI Taxonomy" id="1932322"/>
    <lineage>
        <taxon>Eukaryota</taxon>
        <taxon>Fungi</taxon>
        <taxon>Dikarya</taxon>
        <taxon>Ascomycota</taxon>
        <taxon>Pezizomycotina</taxon>
        <taxon>Dothideomycetes</taxon>
        <taxon>Pleosporomycetidae</taxon>
        <taxon>Pleosporales</taxon>
        <taxon>Massarineae</taxon>
        <taxon>Didymosphaeriaceae</taxon>
        <taxon>Didymosphaeria</taxon>
    </lineage>
</organism>
<accession>A0A9W8XEJ8</accession>
<name>A0A9W8XEJ8_9PLEO</name>
<evidence type="ECO:0000256" key="1">
    <source>
        <dbReference type="SAM" id="MobiDB-lite"/>
    </source>
</evidence>
<evidence type="ECO:0000313" key="3">
    <source>
        <dbReference type="Proteomes" id="UP001140513"/>
    </source>
</evidence>
<protein>
    <submittedName>
        <fullName evidence="2">Uncharacterized protein</fullName>
    </submittedName>
</protein>